<organism evidence="1 2">
    <name type="scientific">Kaistella jeonii</name>
    <dbReference type="NCBI Taxonomy" id="266749"/>
    <lineage>
        <taxon>Bacteria</taxon>
        <taxon>Pseudomonadati</taxon>
        <taxon>Bacteroidota</taxon>
        <taxon>Flavobacteriia</taxon>
        <taxon>Flavobacteriales</taxon>
        <taxon>Weeksellaceae</taxon>
        <taxon>Chryseobacterium group</taxon>
        <taxon>Kaistella</taxon>
    </lineage>
</organism>
<dbReference type="STRING" id="266749.SAMN05421876_104226"/>
<proteinExistence type="predicted"/>
<comment type="caution">
    <text evidence="1">The sequence shown here is derived from an EMBL/GenBank/DDBJ whole genome shotgun (WGS) entry which is preliminary data.</text>
</comment>
<dbReference type="OrthoDB" id="1270857at2"/>
<protein>
    <submittedName>
        <fullName evidence="1">Uncharacterized protein</fullName>
    </submittedName>
</protein>
<dbReference type="EMBL" id="JSYL01000004">
    <property type="protein sequence ID" value="KIA88961.1"/>
    <property type="molecule type" value="Genomic_DNA"/>
</dbReference>
<dbReference type="PROSITE" id="PS51257">
    <property type="entry name" value="PROKAR_LIPOPROTEIN"/>
    <property type="match status" value="1"/>
</dbReference>
<evidence type="ECO:0000313" key="2">
    <source>
        <dbReference type="Proteomes" id="UP000031473"/>
    </source>
</evidence>
<reference evidence="1 2" key="1">
    <citation type="submission" date="2014-10" db="EMBL/GenBank/DDBJ databases">
        <title>Kaistella jeonii genome.</title>
        <authorList>
            <person name="Clayton J.T."/>
            <person name="Newman J.D."/>
        </authorList>
    </citation>
    <scope>NUCLEOTIDE SEQUENCE [LARGE SCALE GENOMIC DNA]</scope>
    <source>
        <strain evidence="1 2">DSM 17048</strain>
    </source>
</reference>
<dbReference type="AlphaFoldDB" id="A0A0C1CX45"/>
<accession>A0A0C1CX45</accession>
<evidence type="ECO:0000313" key="1">
    <source>
        <dbReference type="EMBL" id="KIA88961.1"/>
    </source>
</evidence>
<keyword evidence="2" id="KW-1185">Reference proteome</keyword>
<name>A0A0C1CX45_9FLAO</name>
<sequence length="237" mass="26396">MKKAFLFLALASIALSSCRTDQPVVEPEVSIETQNSYDDQAALNFLQTHYLDTKGNIKNYVATDTINKKLADLIPAPVTLPSGVIYIKRQGAQPDPGKTIGATDIIRLMSITNSYIAINADGKTSFVSGYPLRNTVNGTGVPEVDPTYFHVKDETLTNATTPEAKQRSYYEIEGFGEALQLFKSFDIPDESNYNLQGVIIVPSRAAFARDPYFNYSNISYRNRSFVFNFQVYKTTAR</sequence>
<gene>
    <name evidence="1" type="ORF">OA86_07715</name>
</gene>
<dbReference type="Proteomes" id="UP000031473">
    <property type="component" value="Unassembled WGS sequence"/>
</dbReference>